<evidence type="ECO:0000256" key="7">
    <source>
        <dbReference type="ARBA" id="ARBA00023136"/>
    </source>
</evidence>
<dbReference type="OrthoDB" id="6432511at2759"/>
<dbReference type="EMBL" id="JPKZ01002564">
    <property type="protein sequence ID" value="KHN76193.1"/>
    <property type="molecule type" value="Genomic_DNA"/>
</dbReference>
<evidence type="ECO:0000313" key="10">
    <source>
        <dbReference type="EMBL" id="KHN76193.1"/>
    </source>
</evidence>
<keyword evidence="3" id="KW-1003">Cell membrane</keyword>
<dbReference type="GO" id="GO:0042302">
    <property type="term" value="F:structural constituent of cuticle"/>
    <property type="evidence" value="ECO:0007669"/>
    <property type="project" value="UniProtKB-KW"/>
</dbReference>
<evidence type="ECO:0000256" key="1">
    <source>
        <dbReference type="ARBA" id="ARBA00004251"/>
    </source>
</evidence>
<dbReference type="GO" id="GO:0005886">
    <property type="term" value="C:plasma membrane"/>
    <property type="evidence" value="ECO:0007669"/>
    <property type="project" value="UniProtKB-SubCell"/>
</dbReference>
<dbReference type="PROSITE" id="PS51034">
    <property type="entry name" value="ZP_2"/>
    <property type="match status" value="1"/>
</dbReference>
<dbReference type="InterPro" id="IPR056953">
    <property type="entry name" value="CUT_N"/>
</dbReference>
<comment type="subcellular location">
    <subcellularLocation>
        <location evidence="1">Cell membrane</location>
        <topology evidence="1">Single-pass type I membrane protein</topology>
    </subcellularLocation>
</comment>
<sequence>MPSYSIALDRIAQCGLELRRNPETKELEIFTVFVFSFHPNFVTAGDRSFAVHCIFLQQQVTVATKFNFISDITTKGIIGATAQMPTIDLTIVPGRVPDPALEPAHTVVVGEPLMYVWHLKANTDIYGIRVKDCFAEAKDGRKMKIIDNGCSVDSLVVSHVQYSENHRKAFSDGMAFKFPDVEDVWLICSVTTCIRRFEHLIANDEENLCDSQRKCSQREKRSTKITETSAVSVYSIDDLVNHKLRVIDSPAHALPFRQENNSRVIEDGMMDDVKVCLEKRSFAGASAALISAYLATVCFAGGIGFSLYRSHHNKY</sequence>
<evidence type="ECO:0000256" key="3">
    <source>
        <dbReference type="ARBA" id="ARBA00022475"/>
    </source>
</evidence>
<organism evidence="10 11">
    <name type="scientific">Toxocara canis</name>
    <name type="common">Canine roundworm</name>
    <dbReference type="NCBI Taxonomy" id="6265"/>
    <lineage>
        <taxon>Eukaryota</taxon>
        <taxon>Metazoa</taxon>
        <taxon>Ecdysozoa</taxon>
        <taxon>Nematoda</taxon>
        <taxon>Chromadorea</taxon>
        <taxon>Rhabditida</taxon>
        <taxon>Spirurina</taxon>
        <taxon>Ascaridomorpha</taxon>
        <taxon>Ascaridoidea</taxon>
        <taxon>Toxocaridae</taxon>
        <taxon>Toxocara</taxon>
    </lineage>
</organism>
<dbReference type="InterPro" id="IPR042235">
    <property type="entry name" value="ZP-C_dom"/>
</dbReference>
<feature type="transmembrane region" description="Helical" evidence="8">
    <location>
        <begin position="282"/>
        <end position="308"/>
    </location>
</feature>
<keyword evidence="11" id="KW-1185">Reference proteome</keyword>
<keyword evidence="6 8" id="KW-1133">Transmembrane helix</keyword>
<keyword evidence="2" id="KW-0193">Cuticle</keyword>
<dbReference type="InterPro" id="IPR001507">
    <property type="entry name" value="ZP_dom"/>
</dbReference>
<proteinExistence type="predicted"/>
<evidence type="ECO:0000256" key="8">
    <source>
        <dbReference type="SAM" id="Phobius"/>
    </source>
</evidence>
<dbReference type="Proteomes" id="UP000031036">
    <property type="component" value="Unassembled WGS sequence"/>
</dbReference>
<gene>
    <name evidence="10" type="primary">cut-1</name>
    <name evidence="10" type="ORF">Tcan_12515</name>
</gene>
<evidence type="ECO:0000259" key="9">
    <source>
        <dbReference type="PROSITE" id="PS51034"/>
    </source>
</evidence>
<evidence type="ECO:0000313" key="11">
    <source>
        <dbReference type="Proteomes" id="UP000031036"/>
    </source>
</evidence>
<feature type="domain" description="ZP" evidence="9">
    <location>
        <begin position="1"/>
        <end position="216"/>
    </location>
</feature>
<evidence type="ECO:0000256" key="2">
    <source>
        <dbReference type="ARBA" id="ARBA00022460"/>
    </source>
</evidence>
<evidence type="ECO:0000256" key="6">
    <source>
        <dbReference type="ARBA" id="ARBA00022989"/>
    </source>
</evidence>
<dbReference type="InterPro" id="IPR057475">
    <property type="entry name" value="CUT_C"/>
</dbReference>
<keyword evidence="7 8" id="KW-0472">Membrane</keyword>
<keyword evidence="4 8" id="KW-0812">Transmembrane</keyword>
<dbReference type="Pfam" id="PF25301">
    <property type="entry name" value="CUT_C"/>
    <property type="match status" value="1"/>
</dbReference>
<reference evidence="10 11" key="1">
    <citation type="submission" date="2014-11" db="EMBL/GenBank/DDBJ databases">
        <title>Genetic blueprint of the zoonotic pathogen Toxocara canis.</title>
        <authorList>
            <person name="Zhu X.-Q."/>
            <person name="Korhonen P.K."/>
            <person name="Cai H."/>
            <person name="Young N.D."/>
            <person name="Nejsum P."/>
            <person name="von Samson-Himmelstjerna G."/>
            <person name="Boag P.R."/>
            <person name="Tan P."/>
            <person name="Li Q."/>
            <person name="Min J."/>
            <person name="Yang Y."/>
            <person name="Wang X."/>
            <person name="Fang X."/>
            <person name="Hall R.S."/>
            <person name="Hofmann A."/>
            <person name="Sternberg P.W."/>
            <person name="Jex A.R."/>
            <person name="Gasser R.B."/>
        </authorList>
    </citation>
    <scope>NUCLEOTIDE SEQUENCE [LARGE SCALE GENOMIC DNA]</scope>
    <source>
        <strain evidence="10">PN_DK_2014</strain>
    </source>
</reference>
<dbReference type="Pfam" id="PF25057">
    <property type="entry name" value="CUT_N"/>
    <property type="match status" value="1"/>
</dbReference>
<comment type="caution">
    <text evidence="10">The sequence shown here is derived from an EMBL/GenBank/DDBJ whole genome shotgun (WGS) entry which is preliminary data.</text>
</comment>
<protein>
    <submittedName>
        <fullName evidence="10">Cuticlin-1</fullName>
    </submittedName>
</protein>
<dbReference type="PANTHER" id="PTHR22907">
    <property type="entry name" value="GH04558P"/>
    <property type="match status" value="1"/>
</dbReference>
<dbReference type="Gene3D" id="2.60.40.4100">
    <property type="entry name" value="Zona pellucida, ZP-C domain"/>
    <property type="match status" value="1"/>
</dbReference>
<accession>A0A0B2V3S4</accession>
<dbReference type="InterPro" id="IPR051962">
    <property type="entry name" value="Cuticlin"/>
</dbReference>
<evidence type="ECO:0000256" key="5">
    <source>
        <dbReference type="ARBA" id="ARBA00022729"/>
    </source>
</evidence>
<dbReference type="SMART" id="SM00241">
    <property type="entry name" value="ZP"/>
    <property type="match status" value="1"/>
</dbReference>
<keyword evidence="5" id="KW-0732">Signal</keyword>
<dbReference type="AlphaFoldDB" id="A0A0B2V3S4"/>
<name>A0A0B2V3S4_TOXCA</name>
<evidence type="ECO:0000256" key="4">
    <source>
        <dbReference type="ARBA" id="ARBA00022692"/>
    </source>
</evidence>
<dbReference type="OMA" id="FAVHCIF"/>
<dbReference type="PANTHER" id="PTHR22907:SF13">
    <property type="entry name" value="ZP DOMAIN-CONTAINING PROTEIN"/>
    <property type="match status" value="1"/>
</dbReference>